<reference evidence="3 4" key="1">
    <citation type="submission" date="2017-04" db="EMBL/GenBank/DDBJ databases">
        <title>Complete genome sequence of Flavobacterium kingsejong AJ004.</title>
        <authorList>
            <person name="Lee P.C."/>
        </authorList>
    </citation>
    <scope>NUCLEOTIDE SEQUENCE [LARGE SCALE GENOMIC DNA]</scope>
    <source>
        <strain evidence="3 4">AJ004</strain>
    </source>
</reference>
<feature type="transmembrane region" description="Helical" evidence="1">
    <location>
        <begin position="96"/>
        <end position="114"/>
    </location>
</feature>
<dbReference type="Pfam" id="PF00534">
    <property type="entry name" value="Glycos_transf_1"/>
    <property type="match status" value="1"/>
</dbReference>
<keyword evidence="1" id="KW-0812">Transmembrane</keyword>
<name>A0A2S1LNN0_9FLAO</name>
<dbReference type="InterPro" id="IPR001296">
    <property type="entry name" value="Glyco_trans_1"/>
</dbReference>
<proteinExistence type="predicted"/>
<dbReference type="Gene3D" id="3.40.50.2000">
    <property type="entry name" value="Glycogen Phosphorylase B"/>
    <property type="match status" value="2"/>
</dbReference>
<dbReference type="KEGG" id="fki:FK004_08995"/>
<evidence type="ECO:0000256" key="1">
    <source>
        <dbReference type="SAM" id="Phobius"/>
    </source>
</evidence>
<feature type="transmembrane region" description="Helical" evidence="1">
    <location>
        <begin position="14"/>
        <end position="34"/>
    </location>
</feature>
<dbReference type="GO" id="GO:0016757">
    <property type="term" value="F:glycosyltransferase activity"/>
    <property type="evidence" value="ECO:0007669"/>
    <property type="project" value="InterPro"/>
</dbReference>
<evidence type="ECO:0000259" key="2">
    <source>
        <dbReference type="Pfam" id="PF00534"/>
    </source>
</evidence>
<sequence>MVKRMESGISKKKILIIHHGSGLGGGLVALIGLIKELKIDHDVSVFCVFDSDAVDYLKALNVTVYLSQSKFYKKYYNLFTHSAASYNNLMNSLKKIYLFFLSLLNIFFFSARELKKFNGKFDVLYLNSLFIADWIPVGRKYGFKKTVVHVREPLDSGFAGKFWFRMLLKKYSDLIICVSKDNLKRINIKNKSICVYDPVVVRESQIVNLDIRDKNFIYLGGSQRIKGFEQLINSLEYLNDNIRILFLGPIDEITENYSSMNFKIRSVFSSYLRYDIKKLKLKFENSDKIIRIGKVNNVFDYYQNAIGIICPFAKPHACLPILEGLSIGKPFILSNVEGLNELPINDVFLQFKNGDYLDLANKINQMSEFSASKFLEISDLAKDNFKNIVRTNPNVSIILMKL</sequence>
<dbReference type="Proteomes" id="UP000244677">
    <property type="component" value="Chromosome"/>
</dbReference>
<accession>A0A2S1LNN0</accession>
<dbReference type="SUPFAM" id="SSF53756">
    <property type="entry name" value="UDP-Glycosyltransferase/glycogen phosphorylase"/>
    <property type="match status" value="1"/>
</dbReference>
<keyword evidence="1" id="KW-0472">Membrane</keyword>
<organism evidence="3 4">
    <name type="scientific">Flavobacterium kingsejongi</name>
    <dbReference type="NCBI Taxonomy" id="1678728"/>
    <lineage>
        <taxon>Bacteria</taxon>
        <taxon>Pseudomonadati</taxon>
        <taxon>Bacteroidota</taxon>
        <taxon>Flavobacteriia</taxon>
        <taxon>Flavobacteriales</taxon>
        <taxon>Flavobacteriaceae</taxon>
        <taxon>Flavobacterium</taxon>
    </lineage>
</organism>
<evidence type="ECO:0000313" key="3">
    <source>
        <dbReference type="EMBL" id="AWG25365.1"/>
    </source>
</evidence>
<keyword evidence="4" id="KW-1185">Reference proteome</keyword>
<dbReference type="EMBL" id="CP020919">
    <property type="protein sequence ID" value="AWG25365.1"/>
    <property type="molecule type" value="Genomic_DNA"/>
</dbReference>
<gene>
    <name evidence="3" type="ORF">FK004_08995</name>
</gene>
<protein>
    <recommendedName>
        <fullName evidence="2">Glycosyl transferase family 1 domain-containing protein</fullName>
    </recommendedName>
</protein>
<evidence type="ECO:0000313" key="4">
    <source>
        <dbReference type="Proteomes" id="UP000244677"/>
    </source>
</evidence>
<dbReference type="AlphaFoldDB" id="A0A2S1LNN0"/>
<keyword evidence="1" id="KW-1133">Transmembrane helix</keyword>
<feature type="domain" description="Glycosyl transferase family 1" evidence="2">
    <location>
        <begin position="208"/>
        <end position="367"/>
    </location>
</feature>